<gene>
    <name evidence="7" type="primary">Itga7_1</name>
    <name evidence="7" type="ORF">ASASCU_R15651</name>
</gene>
<reference evidence="7 8" key="1">
    <citation type="submission" date="2019-09" db="EMBL/GenBank/DDBJ databases">
        <title>Bird 10,000 Genomes (B10K) Project - Family phase.</title>
        <authorList>
            <person name="Zhang G."/>
        </authorList>
    </citation>
    <scope>NUCLEOTIDE SEQUENCE [LARGE SCALE GENOMIC DNA]</scope>
    <source>
        <strain evidence="7">OUT-0051</strain>
        <tissue evidence="7">Kidney</tissue>
    </source>
</reference>
<dbReference type="PANTHER" id="PTHR23220:SF90">
    <property type="entry name" value="INTEGRIN ALPHA-7"/>
    <property type="match status" value="1"/>
</dbReference>
<keyword evidence="3" id="KW-0472">Membrane</keyword>
<evidence type="ECO:0000313" key="7">
    <source>
        <dbReference type="EMBL" id="NWZ28485.1"/>
    </source>
</evidence>
<dbReference type="GO" id="GO:0098609">
    <property type="term" value="P:cell-cell adhesion"/>
    <property type="evidence" value="ECO:0007669"/>
    <property type="project" value="TreeGrafter"/>
</dbReference>
<keyword evidence="8" id="KW-1185">Reference proteome</keyword>
<dbReference type="Gene3D" id="2.60.40.1460">
    <property type="entry name" value="Integrin domains. Chain A, domain 2"/>
    <property type="match status" value="1"/>
</dbReference>
<dbReference type="GO" id="GO:0050900">
    <property type="term" value="P:leukocyte migration"/>
    <property type="evidence" value="ECO:0007669"/>
    <property type="project" value="TreeGrafter"/>
</dbReference>
<name>A0A7K7LCG6_9AVES</name>
<evidence type="ECO:0000256" key="3">
    <source>
        <dbReference type="ARBA" id="ARBA00023136"/>
    </source>
</evidence>
<feature type="non-terminal residue" evidence="7">
    <location>
        <position position="1"/>
    </location>
</feature>
<dbReference type="GO" id="GO:0033627">
    <property type="term" value="P:cell adhesion mediated by integrin"/>
    <property type="evidence" value="ECO:0007669"/>
    <property type="project" value="TreeGrafter"/>
</dbReference>
<dbReference type="GO" id="GO:0009897">
    <property type="term" value="C:external side of plasma membrane"/>
    <property type="evidence" value="ECO:0007669"/>
    <property type="project" value="TreeGrafter"/>
</dbReference>
<dbReference type="GO" id="GO:0005178">
    <property type="term" value="F:integrin binding"/>
    <property type="evidence" value="ECO:0007669"/>
    <property type="project" value="TreeGrafter"/>
</dbReference>
<dbReference type="InterPro" id="IPR032695">
    <property type="entry name" value="Integrin_dom_sf"/>
</dbReference>
<evidence type="ECO:0000256" key="2">
    <source>
        <dbReference type="ARBA" id="ARBA00023037"/>
    </source>
</evidence>
<dbReference type="InterPro" id="IPR013649">
    <property type="entry name" value="Integrin_alpha_Ig-like_1"/>
</dbReference>
<feature type="domain" description="Integrin alpha first immunoglubulin-like" evidence="6">
    <location>
        <begin position="11"/>
        <end position="94"/>
    </location>
</feature>
<evidence type="ECO:0000313" key="8">
    <source>
        <dbReference type="Proteomes" id="UP000525565"/>
    </source>
</evidence>
<dbReference type="SUPFAM" id="SSF69179">
    <property type="entry name" value="Integrin domains"/>
    <property type="match status" value="1"/>
</dbReference>
<dbReference type="GO" id="GO:0007229">
    <property type="term" value="P:integrin-mediated signaling pathway"/>
    <property type="evidence" value="ECO:0007669"/>
    <property type="project" value="UniProtKB-KW"/>
</dbReference>
<dbReference type="AlphaFoldDB" id="A0A7K7LCG6"/>
<evidence type="ECO:0000256" key="1">
    <source>
        <dbReference type="ARBA" id="ARBA00004479"/>
    </source>
</evidence>
<sequence>PRHGPVSLPPVLEYVFDADTERRRLGHAPRVAFLGRRPSDPEHQFSDTVELPQQHARACVKATFQLQDSIRDKLRPIAVTLAYGIQGAGAARHSRGATRHNRGATRHSRGAALPPLSPVL</sequence>
<evidence type="ECO:0000256" key="5">
    <source>
        <dbReference type="SAM" id="MobiDB-lite"/>
    </source>
</evidence>
<dbReference type="EMBL" id="VZSO01000509">
    <property type="protein sequence ID" value="NWZ28485.1"/>
    <property type="molecule type" value="Genomic_DNA"/>
</dbReference>
<protein>
    <submittedName>
        <fullName evidence="7">ITA7 protein</fullName>
    </submittedName>
</protein>
<feature type="non-terminal residue" evidence="7">
    <location>
        <position position="120"/>
    </location>
</feature>
<evidence type="ECO:0000259" key="6">
    <source>
        <dbReference type="Pfam" id="PF08441"/>
    </source>
</evidence>
<organism evidence="7 8">
    <name type="scientific">Asarcornis scutulata</name>
    <dbReference type="NCBI Taxonomy" id="75869"/>
    <lineage>
        <taxon>Eukaryota</taxon>
        <taxon>Metazoa</taxon>
        <taxon>Chordata</taxon>
        <taxon>Craniata</taxon>
        <taxon>Vertebrata</taxon>
        <taxon>Euteleostomi</taxon>
        <taxon>Archelosauria</taxon>
        <taxon>Archosauria</taxon>
        <taxon>Dinosauria</taxon>
        <taxon>Saurischia</taxon>
        <taxon>Theropoda</taxon>
        <taxon>Coelurosauria</taxon>
        <taxon>Aves</taxon>
        <taxon>Neognathae</taxon>
        <taxon>Galloanserae</taxon>
        <taxon>Anseriformes</taxon>
        <taxon>Anatidae</taxon>
        <taxon>Anatinae</taxon>
        <taxon>Asarcornis</taxon>
    </lineage>
</organism>
<dbReference type="Proteomes" id="UP000525565">
    <property type="component" value="Unassembled WGS sequence"/>
</dbReference>
<keyword evidence="4" id="KW-0325">Glycoprotein</keyword>
<dbReference type="GO" id="GO:0007160">
    <property type="term" value="P:cell-matrix adhesion"/>
    <property type="evidence" value="ECO:0007669"/>
    <property type="project" value="TreeGrafter"/>
</dbReference>
<accession>A0A7K7LCG6</accession>
<comment type="caution">
    <text evidence="7">The sequence shown here is derived from an EMBL/GenBank/DDBJ whole genome shotgun (WGS) entry which is preliminary data.</text>
</comment>
<dbReference type="GO" id="GO:0008305">
    <property type="term" value="C:integrin complex"/>
    <property type="evidence" value="ECO:0007669"/>
    <property type="project" value="TreeGrafter"/>
</dbReference>
<feature type="compositionally biased region" description="Basic residues" evidence="5">
    <location>
        <begin position="92"/>
        <end position="109"/>
    </location>
</feature>
<comment type="subcellular location">
    <subcellularLocation>
        <location evidence="1">Membrane</location>
        <topology evidence="1">Single-pass type I membrane protein</topology>
    </subcellularLocation>
</comment>
<feature type="region of interest" description="Disordered" evidence="5">
    <location>
        <begin position="88"/>
        <end position="120"/>
    </location>
</feature>
<evidence type="ECO:0000256" key="4">
    <source>
        <dbReference type="ARBA" id="ARBA00023180"/>
    </source>
</evidence>
<proteinExistence type="predicted"/>
<keyword evidence="2" id="KW-0401">Integrin</keyword>
<dbReference type="Pfam" id="PF08441">
    <property type="entry name" value="Integrin_A_Ig_1"/>
    <property type="match status" value="1"/>
</dbReference>
<dbReference type="PANTHER" id="PTHR23220">
    <property type="entry name" value="INTEGRIN ALPHA"/>
    <property type="match status" value="1"/>
</dbReference>